<dbReference type="InterPro" id="IPR006597">
    <property type="entry name" value="Sel1-like"/>
</dbReference>
<dbReference type="Gene3D" id="1.25.40.10">
    <property type="entry name" value="Tetratricopeptide repeat domain"/>
    <property type="match status" value="1"/>
</dbReference>
<protein>
    <submittedName>
        <fullName evidence="1">Sel1 repeat family protein</fullName>
    </submittedName>
</protein>
<dbReference type="SUPFAM" id="SSF81901">
    <property type="entry name" value="HCP-like"/>
    <property type="match status" value="1"/>
</dbReference>
<sequence length="270" mass="29599">MFDGTNAELGDFAASANLDNDQFAQLVQSDPAAAARILQRAAEHGDAIAQALFAQLLLDGNGVMRDREMAWHWFQLAAHTGHVMAMNMLGRCCEFGWGRAIDIELAAVWYRRAADHGLDWGMYNLAHLHVSGSGVAMDRSLAYALYRRAADLGHAKSMGIVGRYHEQGWEVPADANAAFDWYRKSAHGGDFRGQCSYASLLAQRGQIEDAVYWLRLAVQTAIPSFAIKLAETLAVSAQAEFRKIALEIRQCHTGHAVMAADLEQALHTAA</sequence>
<accession>A0A411HGZ4</accession>
<organism evidence="1 2">
    <name type="scientific">Pseudolysobacter antarcticus</name>
    <dbReference type="NCBI Taxonomy" id="2511995"/>
    <lineage>
        <taxon>Bacteria</taxon>
        <taxon>Pseudomonadati</taxon>
        <taxon>Pseudomonadota</taxon>
        <taxon>Gammaproteobacteria</taxon>
        <taxon>Lysobacterales</taxon>
        <taxon>Rhodanobacteraceae</taxon>
        <taxon>Pseudolysobacter</taxon>
    </lineage>
</organism>
<dbReference type="KEGG" id="xbc:ELE36_04890"/>
<dbReference type="RefSeq" id="WP_129832023.1">
    <property type="nucleotide sequence ID" value="NZ_CP035704.1"/>
</dbReference>
<proteinExistence type="predicted"/>
<dbReference type="Proteomes" id="UP000291562">
    <property type="component" value="Chromosome"/>
</dbReference>
<dbReference type="OrthoDB" id="6810016at2"/>
<dbReference type="EMBL" id="CP035704">
    <property type="protein sequence ID" value="QBB69763.1"/>
    <property type="molecule type" value="Genomic_DNA"/>
</dbReference>
<evidence type="ECO:0000313" key="2">
    <source>
        <dbReference type="Proteomes" id="UP000291562"/>
    </source>
</evidence>
<dbReference type="SMART" id="SM00671">
    <property type="entry name" value="SEL1"/>
    <property type="match status" value="4"/>
</dbReference>
<dbReference type="Pfam" id="PF08238">
    <property type="entry name" value="Sel1"/>
    <property type="match status" value="5"/>
</dbReference>
<name>A0A411HGZ4_9GAMM</name>
<dbReference type="InterPro" id="IPR052945">
    <property type="entry name" value="Mitotic_Regulator"/>
</dbReference>
<dbReference type="PANTHER" id="PTHR43628:SF1">
    <property type="entry name" value="CHITIN SYNTHASE REGULATORY FACTOR 2-RELATED"/>
    <property type="match status" value="1"/>
</dbReference>
<dbReference type="AlphaFoldDB" id="A0A411HGZ4"/>
<evidence type="ECO:0000313" key="1">
    <source>
        <dbReference type="EMBL" id="QBB69763.1"/>
    </source>
</evidence>
<reference evidence="1 2" key="1">
    <citation type="submission" date="2019-01" db="EMBL/GenBank/DDBJ databases">
        <title>Pseudolysobacter antarctica gen. nov., sp. nov., isolated from Fildes Peninsula, Antarctica.</title>
        <authorList>
            <person name="Wei Z."/>
            <person name="Peng F."/>
        </authorList>
    </citation>
    <scope>NUCLEOTIDE SEQUENCE [LARGE SCALE GENOMIC DNA]</scope>
    <source>
        <strain evidence="1 2">AQ6-296</strain>
    </source>
</reference>
<dbReference type="InterPro" id="IPR011990">
    <property type="entry name" value="TPR-like_helical_dom_sf"/>
</dbReference>
<dbReference type="PANTHER" id="PTHR43628">
    <property type="entry name" value="ACTIVATOR OF C KINASE PROTEIN 1-RELATED"/>
    <property type="match status" value="1"/>
</dbReference>
<gene>
    <name evidence="1" type="ORF">ELE36_04890</name>
</gene>
<keyword evidence="2" id="KW-1185">Reference proteome</keyword>